<dbReference type="InterPro" id="IPR029063">
    <property type="entry name" value="SAM-dependent_MTases_sf"/>
</dbReference>
<evidence type="ECO:0000256" key="6">
    <source>
        <dbReference type="PROSITE-ProRule" id="PRU01016"/>
    </source>
</evidence>
<dbReference type="Pfam" id="PF00145">
    <property type="entry name" value="DNA_methylase"/>
    <property type="match status" value="1"/>
</dbReference>
<proteinExistence type="inferred from homology"/>
<dbReference type="Proteomes" id="UP000268829">
    <property type="component" value="Unassembled WGS sequence"/>
</dbReference>
<dbReference type="InterPro" id="IPR001525">
    <property type="entry name" value="C5_MeTfrase"/>
</dbReference>
<dbReference type="PANTHER" id="PTHR46098:SF1">
    <property type="entry name" value="TRNA (CYTOSINE(38)-C(5))-METHYLTRANSFERASE"/>
    <property type="match status" value="1"/>
</dbReference>
<dbReference type="EC" id="2.1.1.37" evidence="1"/>
<keyword evidence="5" id="KW-0680">Restriction system</keyword>
<evidence type="ECO:0000256" key="2">
    <source>
        <dbReference type="ARBA" id="ARBA00022603"/>
    </source>
</evidence>
<dbReference type="PROSITE" id="PS00095">
    <property type="entry name" value="C5_MTASE_2"/>
    <property type="match status" value="1"/>
</dbReference>
<evidence type="ECO:0000256" key="1">
    <source>
        <dbReference type="ARBA" id="ARBA00011975"/>
    </source>
</evidence>
<evidence type="ECO:0000313" key="9">
    <source>
        <dbReference type="Proteomes" id="UP000268829"/>
    </source>
</evidence>
<feature type="active site" evidence="6">
    <location>
        <position position="72"/>
    </location>
</feature>
<dbReference type="InterPro" id="IPR031303">
    <property type="entry name" value="C5_meth_CS"/>
</dbReference>
<comment type="similarity">
    <text evidence="6 7">Belongs to the class I-like SAM-binding methyltransferase superfamily. C5-methyltransferase family.</text>
</comment>
<evidence type="ECO:0000256" key="7">
    <source>
        <dbReference type="RuleBase" id="RU000416"/>
    </source>
</evidence>
<dbReference type="InterPro" id="IPR050750">
    <property type="entry name" value="C5-MTase"/>
</dbReference>
<dbReference type="Gene3D" id="3.40.50.150">
    <property type="entry name" value="Vaccinia Virus protein VP39"/>
    <property type="match status" value="1"/>
</dbReference>
<dbReference type="PROSITE" id="PS51679">
    <property type="entry name" value="SAM_MT_C5"/>
    <property type="match status" value="1"/>
</dbReference>
<gene>
    <name evidence="8" type="primary">dcm</name>
    <name evidence="8" type="ORF">EDM57_00275</name>
</gene>
<keyword evidence="3 6" id="KW-0808">Transferase</keyword>
<dbReference type="PANTHER" id="PTHR46098">
    <property type="entry name" value="TRNA (CYTOSINE(38)-C(5))-METHYLTRANSFERASE"/>
    <property type="match status" value="1"/>
</dbReference>
<dbReference type="GO" id="GO:0009307">
    <property type="term" value="P:DNA restriction-modification system"/>
    <property type="evidence" value="ECO:0007669"/>
    <property type="project" value="UniProtKB-KW"/>
</dbReference>
<sequence length="299" mass="32976">MLKVASFFSGIGGFDLGLERAGMEVVFQCEKDAFCQKVLRKHWPNVKLMGDINDVTINEVPEAEVWCGGFPCQDVSLANQGKRKGLKGDRSGLFYKYAELIEQRRPRWVLVENVPGLLNSNNGNDFRVVISTLDELGYCVAWRILDAKYFGTPQRRRRVYIVASYQSRSAAEVLFEQGSIAIAHRQGLGQREISATGFGKGNQSANLYSIQHAGIGRKPSAGPQAKGYRNDGETYTLDSRGSSDAVCQTDAPFRVRDTTGVSGGMDGSRFRTLGNAVAVPVIEWIGKRIMAIEEGRINI</sequence>
<dbReference type="EMBL" id="RHHS01000004">
    <property type="protein sequence ID" value="RNB62028.1"/>
    <property type="molecule type" value="Genomic_DNA"/>
</dbReference>
<keyword evidence="2 6" id="KW-0489">Methyltransferase</keyword>
<dbReference type="GO" id="GO:0003886">
    <property type="term" value="F:DNA (cytosine-5-)-methyltransferase activity"/>
    <property type="evidence" value="ECO:0007669"/>
    <property type="project" value="UniProtKB-EC"/>
</dbReference>
<dbReference type="PRINTS" id="PR00105">
    <property type="entry name" value="C5METTRFRASE"/>
</dbReference>
<dbReference type="AlphaFoldDB" id="A0A3M8BF26"/>
<evidence type="ECO:0000256" key="4">
    <source>
        <dbReference type="ARBA" id="ARBA00022691"/>
    </source>
</evidence>
<comment type="caution">
    <text evidence="8">The sequence shown here is derived from an EMBL/GenBank/DDBJ whole genome shotgun (WGS) entry which is preliminary data.</text>
</comment>
<dbReference type="NCBIfam" id="TIGR00675">
    <property type="entry name" value="dcm"/>
    <property type="match status" value="1"/>
</dbReference>
<reference evidence="8 9" key="1">
    <citation type="submission" date="2018-10" db="EMBL/GenBank/DDBJ databases">
        <title>Phylogenomics of Brevibacillus.</title>
        <authorList>
            <person name="Dunlap C."/>
        </authorList>
    </citation>
    <scope>NUCLEOTIDE SEQUENCE [LARGE SCALE GENOMIC DNA]</scope>
    <source>
        <strain evidence="8 9">DSM 100115</strain>
    </source>
</reference>
<name>A0A3M8BF26_9BACL</name>
<dbReference type="RefSeq" id="WP_122902780.1">
    <property type="nucleotide sequence ID" value="NZ_RHHS01000004.1"/>
</dbReference>
<evidence type="ECO:0000256" key="5">
    <source>
        <dbReference type="ARBA" id="ARBA00022747"/>
    </source>
</evidence>
<organism evidence="8 9">
    <name type="scientific">Brevibacillus gelatini</name>
    <dbReference type="NCBI Taxonomy" id="1655277"/>
    <lineage>
        <taxon>Bacteria</taxon>
        <taxon>Bacillati</taxon>
        <taxon>Bacillota</taxon>
        <taxon>Bacilli</taxon>
        <taxon>Bacillales</taxon>
        <taxon>Paenibacillaceae</taxon>
        <taxon>Brevibacillus</taxon>
    </lineage>
</organism>
<keyword evidence="9" id="KW-1185">Reference proteome</keyword>
<accession>A0A3M8BF26</accession>
<dbReference type="OrthoDB" id="9813719at2"/>
<evidence type="ECO:0000313" key="8">
    <source>
        <dbReference type="EMBL" id="RNB62028.1"/>
    </source>
</evidence>
<dbReference type="SUPFAM" id="SSF53335">
    <property type="entry name" value="S-adenosyl-L-methionine-dependent methyltransferases"/>
    <property type="match status" value="1"/>
</dbReference>
<protein>
    <recommendedName>
        <fullName evidence="1">DNA (cytosine-5-)-methyltransferase</fullName>
        <ecNumber evidence="1">2.1.1.37</ecNumber>
    </recommendedName>
</protein>
<keyword evidence="4 6" id="KW-0949">S-adenosyl-L-methionine</keyword>
<dbReference type="GO" id="GO:0032259">
    <property type="term" value="P:methylation"/>
    <property type="evidence" value="ECO:0007669"/>
    <property type="project" value="UniProtKB-KW"/>
</dbReference>
<evidence type="ECO:0000256" key="3">
    <source>
        <dbReference type="ARBA" id="ARBA00022679"/>
    </source>
</evidence>